<dbReference type="InterPro" id="IPR001613">
    <property type="entry name" value="Flavin_amine_oxidase"/>
</dbReference>
<keyword evidence="3" id="KW-0560">Oxidoreductase</keyword>
<dbReference type="Proteomes" id="UP001361239">
    <property type="component" value="Unassembled WGS sequence"/>
</dbReference>
<keyword evidence="6" id="KW-1185">Reference proteome</keyword>
<proteinExistence type="inferred from homology"/>
<dbReference type="EMBL" id="JBBHJZ010000004">
    <property type="protein sequence ID" value="MEJ5978503.1"/>
    <property type="molecule type" value="Genomic_DNA"/>
</dbReference>
<reference evidence="5 6" key="1">
    <citation type="submission" date="2024-03" db="EMBL/GenBank/DDBJ databases">
        <authorList>
            <person name="Jo J.-H."/>
        </authorList>
    </citation>
    <scope>NUCLEOTIDE SEQUENCE [LARGE SCALE GENOMIC DNA]</scope>
    <source>
        <strain evidence="5 6">PS1R-30</strain>
    </source>
</reference>
<dbReference type="InterPro" id="IPR002937">
    <property type="entry name" value="Amino_oxidase"/>
</dbReference>
<dbReference type="InterPro" id="IPR036188">
    <property type="entry name" value="FAD/NAD-bd_sf"/>
</dbReference>
<dbReference type="RefSeq" id="WP_339588446.1">
    <property type="nucleotide sequence ID" value="NZ_JBBHJZ010000004.1"/>
</dbReference>
<dbReference type="SUPFAM" id="SSF54373">
    <property type="entry name" value="FAD-linked reductases, C-terminal domain"/>
    <property type="match status" value="1"/>
</dbReference>
<dbReference type="SUPFAM" id="SSF51905">
    <property type="entry name" value="FAD/NAD(P)-binding domain"/>
    <property type="match status" value="1"/>
</dbReference>
<comment type="cofactor">
    <cofactor evidence="1">
        <name>FAD</name>
        <dbReference type="ChEBI" id="CHEBI:57692"/>
    </cofactor>
</comment>
<dbReference type="InterPro" id="IPR006311">
    <property type="entry name" value="TAT_signal"/>
</dbReference>
<dbReference type="Gene3D" id="1.10.405.10">
    <property type="entry name" value="Guanine Nucleotide Dissociation Inhibitor, domain 1"/>
    <property type="match status" value="1"/>
</dbReference>
<dbReference type="Gene3D" id="3.90.660.10">
    <property type="match status" value="1"/>
</dbReference>
<feature type="domain" description="Amine oxidase" evidence="4">
    <location>
        <begin position="73"/>
        <end position="507"/>
    </location>
</feature>
<dbReference type="PANTHER" id="PTHR43563">
    <property type="entry name" value="AMINE OXIDASE"/>
    <property type="match status" value="1"/>
</dbReference>
<evidence type="ECO:0000256" key="3">
    <source>
        <dbReference type="ARBA" id="ARBA00023002"/>
    </source>
</evidence>
<protein>
    <submittedName>
        <fullName evidence="5">FAD-dependent oxidoreductase</fullName>
    </submittedName>
</protein>
<comment type="similarity">
    <text evidence="2">Belongs to the flavin monoamine oxidase family.</text>
</comment>
<evidence type="ECO:0000313" key="5">
    <source>
        <dbReference type="EMBL" id="MEJ5978503.1"/>
    </source>
</evidence>
<name>A0ABU8RZS1_9SPHN</name>
<evidence type="ECO:0000256" key="1">
    <source>
        <dbReference type="ARBA" id="ARBA00001974"/>
    </source>
</evidence>
<comment type="caution">
    <text evidence="5">The sequence shown here is derived from an EMBL/GenBank/DDBJ whole genome shotgun (WGS) entry which is preliminary data.</text>
</comment>
<evidence type="ECO:0000256" key="2">
    <source>
        <dbReference type="ARBA" id="ARBA00005995"/>
    </source>
</evidence>
<evidence type="ECO:0000259" key="4">
    <source>
        <dbReference type="Pfam" id="PF01593"/>
    </source>
</evidence>
<sequence>MRTDGLFWRALNAARAANLEDMGQAPAIAASAGLTRRRMLGAMAASAALPVVGCAPLPTASFSTRVAIVGGGLAGLIALRDLRKAGIEATLYEARSRLGGRVSTYHGGPVPADDGGQFINGDHDDILALARGHGLELIDRAPLAGRTLLVDQYCRVLSEDQLAEDLRPLAAAIAADAAAIDADAGALAALDAISVSQYLDRHHNAVKPYVRALMEATMRTEYGQDPAQASAVQLIWNLPQVDGRQLRVIGSSDERYVLKGGSGSLVEALAPELMPHVHTGHVLESVRPSEAGARLRFAGGKVVEAERVIVTVPAPLLRTIDFGAMLPPIWQRYAAEIDNGRNEKLNAAYHGKPWEGSMGRAGDVWPLAGGFAEGWDATTVAGDTGLMTFFMGGAQCAASTKHDAARLRRDFETVVGAAVPGLTEAATTWQRRTNWSNDRFARGSYACFRPGQLTRYAGLFWLEEAGKAVQSPTVGPLVFAGEHLSDAWPGFMNGGAQTGRLAAQAVLGS</sequence>
<dbReference type="Pfam" id="PF01593">
    <property type="entry name" value="Amino_oxidase"/>
    <property type="match status" value="1"/>
</dbReference>
<dbReference type="Gene3D" id="3.50.50.60">
    <property type="entry name" value="FAD/NAD(P)-binding domain"/>
    <property type="match status" value="1"/>
</dbReference>
<evidence type="ECO:0000313" key="6">
    <source>
        <dbReference type="Proteomes" id="UP001361239"/>
    </source>
</evidence>
<dbReference type="InterPro" id="IPR050703">
    <property type="entry name" value="Flavin_MAO"/>
</dbReference>
<dbReference type="PRINTS" id="PR00757">
    <property type="entry name" value="AMINEOXDASEF"/>
</dbReference>
<organism evidence="5 6">
    <name type="scientific">Novosphingobium anseongense</name>
    <dbReference type="NCBI Taxonomy" id="3133436"/>
    <lineage>
        <taxon>Bacteria</taxon>
        <taxon>Pseudomonadati</taxon>
        <taxon>Pseudomonadota</taxon>
        <taxon>Alphaproteobacteria</taxon>
        <taxon>Sphingomonadales</taxon>
        <taxon>Sphingomonadaceae</taxon>
        <taxon>Novosphingobium</taxon>
    </lineage>
</organism>
<dbReference type="PANTHER" id="PTHR43563:SF1">
    <property type="entry name" value="AMINE OXIDASE [FLAVIN-CONTAINING] B"/>
    <property type="match status" value="1"/>
</dbReference>
<dbReference type="PROSITE" id="PS51318">
    <property type="entry name" value="TAT"/>
    <property type="match status" value="1"/>
</dbReference>
<accession>A0ABU8RZS1</accession>
<gene>
    <name evidence="5" type="ORF">WG901_17765</name>
</gene>